<organism evidence="3 4">
    <name type="scientific">Fuerstiella marisgermanici</name>
    <dbReference type="NCBI Taxonomy" id="1891926"/>
    <lineage>
        <taxon>Bacteria</taxon>
        <taxon>Pseudomonadati</taxon>
        <taxon>Planctomycetota</taxon>
        <taxon>Planctomycetia</taxon>
        <taxon>Planctomycetales</taxon>
        <taxon>Planctomycetaceae</taxon>
        <taxon>Fuerstiella</taxon>
    </lineage>
</organism>
<dbReference type="InterPro" id="IPR016024">
    <property type="entry name" value="ARM-type_fold"/>
</dbReference>
<dbReference type="RefSeq" id="WP_145943989.1">
    <property type="nucleotide sequence ID" value="NZ_CP017641.1"/>
</dbReference>
<feature type="region of interest" description="Disordered" evidence="1">
    <location>
        <begin position="37"/>
        <end position="61"/>
    </location>
</feature>
<dbReference type="STRING" id="1891926.Fuma_00924"/>
<protein>
    <submittedName>
        <fullName evidence="3">Uncharacterized protein</fullName>
    </submittedName>
</protein>
<name>A0A1P8WBC6_9PLAN</name>
<feature type="compositionally biased region" description="Polar residues" evidence="1">
    <location>
        <begin position="580"/>
        <end position="589"/>
    </location>
</feature>
<keyword evidence="4" id="KW-1185">Reference proteome</keyword>
<dbReference type="AlphaFoldDB" id="A0A1P8WBC6"/>
<evidence type="ECO:0000256" key="2">
    <source>
        <dbReference type="SAM" id="SignalP"/>
    </source>
</evidence>
<reference evidence="3 4" key="1">
    <citation type="journal article" date="2016" name="Front. Microbiol.">
        <title>Fuerstia marisgermanicae gen. nov., sp. nov., an Unusual Member of the Phylum Planctomycetes from the German Wadden Sea.</title>
        <authorList>
            <person name="Kohn T."/>
            <person name="Heuer A."/>
            <person name="Jogler M."/>
            <person name="Vollmers J."/>
            <person name="Boedeker C."/>
            <person name="Bunk B."/>
            <person name="Rast P."/>
            <person name="Borchert D."/>
            <person name="Glockner I."/>
            <person name="Freese H.M."/>
            <person name="Klenk H.P."/>
            <person name="Overmann J."/>
            <person name="Kaster A.K."/>
            <person name="Rohde M."/>
            <person name="Wiegand S."/>
            <person name="Jogler C."/>
        </authorList>
    </citation>
    <scope>NUCLEOTIDE SEQUENCE [LARGE SCALE GENOMIC DNA]</scope>
    <source>
        <strain evidence="3 4">NH11</strain>
    </source>
</reference>
<dbReference type="SUPFAM" id="SSF48452">
    <property type="entry name" value="TPR-like"/>
    <property type="match status" value="1"/>
</dbReference>
<dbReference type="Gene3D" id="1.25.10.10">
    <property type="entry name" value="Leucine-rich Repeat Variant"/>
    <property type="match status" value="1"/>
</dbReference>
<proteinExistence type="predicted"/>
<dbReference type="SUPFAM" id="SSF48371">
    <property type="entry name" value="ARM repeat"/>
    <property type="match status" value="1"/>
</dbReference>
<evidence type="ECO:0000313" key="4">
    <source>
        <dbReference type="Proteomes" id="UP000187735"/>
    </source>
</evidence>
<feature type="region of interest" description="Disordered" evidence="1">
    <location>
        <begin position="461"/>
        <end position="493"/>
    </location>
</feature>
<feature type="region of interest" description="Disordered" evidence="1">
    <location>
        <begin position="569"/>
        <end position="603"/>
    </location>
</feature>
<evidence type="ECO:0000256" key="1">
    <source>
        <dbReference type="SAM" id="MobiDB-lite"/>
    </source>
</evidence>
<dbReference type="Gene3D" id="1.25.40.10">
    <property type="entry name" value="Tetratricopeptide repeat domain"/>
    <property type="match status" value="1"/>
</dbReference>
<dbReference type="KEGG" id="fmr:Fuma_00924"/>
<dbReference type="InterPro" id="IPR011990">
    <property type="entry name" value="TPR-like_helical_dom_sf"/>
</dbReference>
<evidence type="ECO:0000313" key="3">
    <source>
        <dbReference type="EMBL" id="APZ91336.1"/>
    </source>
</evidence>
<feature type="compositionally biased region" description="Acidic residues" evidence="1">
    <location>
        <begin position="470"/>
        <end position="481"/>
    </location>
</feature>
<sequence precursor="true">MRSFVSQCNNRLTIAWLLLAGLLCSLQSPGFASDETAAAAKTKPGQQAVPDKAAETNSDEESANGLKLEVLHVKIENLSSLDVIHGQLVVQVSITNNTATTCTLDAADFAASLNQTPCDFNPAVPEPLIVRNTEIPPGESRVGSLAFNVRFASSKEPNMVLTWNYDGTVFEADLNAEARRTTKISTSHVGPDDCLAIVEFHRTVDHLGVWLISEQLQALKRSGNERVLLSVHPKDPPPNLYSMRSSIAGWLASVQAGQNGQRGVFSKTLQAPVQFESFHVVGMATQTSQSGYYARQSPVFKTDRDRAIADSLRLAYNHVPLEDALRDLAHEEPGVQLVAIEANLDRLTEPQLQEVVRQAKNRTTDYQVLVAKNLFRVPFPSVAETLIELVQHEDKQVSEAAVESLVKSVSPNSVATLNKIWRDGKDDHVLREVIVKKVLESSDHRHSRLLTDYAISQLRRFSEPPTSANEDADEEDSDSDEAADKSEAAAEQAIAAKEEARAIARASQSLSKVLVFLQAHDNDQLLSVARETLLEIHDPVAQDVLMSYLLRSPDGADEALATAYIEQRLPPEAASDDSPDQLTKQQTKALNDRLGPRPGSHNRMMTGQVLQTIRKYPDTRYADRLLNLIESEAVTSNTATQVFRTAVRCADHQCITELTENIEEMSSDQLGFLLGHLSGMNHPSWLQTATACLQKDIRVQNIALSTLSRQGTPESIQVVVDFLEALRLKIDDADGFDSATQSLFARTLEQLKNVTYPEARRIVNRCHRSSVLKLSDMADNCIDEGTRSYFRSTPYQADFKKIFELRNAGEHEEAIKAISELLEKDPFYTSLYVSRASLYLRTDHPEPAMKDLQIAARQNPEDAVIESISAIAQVRLGNVEQGIAEAEAQFEKIPDLTTQLRRDTIYNTACVYGRASEVAPNTEVQAKYEQRAITLLQDCTNRKGGFDDLEHLLDDPDLKMLHQHPDWQAIVDKVRENEKAKPKP</sequence>
<feature type="chain" id="PRO_5013156838" evidence="2">
    <location>
        <begin position="33"/>
        <end position="984"/>
    </location>
</feature>
<dbReference type="EMBL" id="CP017641">
    <property type="protein sequence ID" value="APZ91336.1"/>
    <property type="molecule type" value="Genomic_DNA"/>
</dbReference>
<accession>A0A1P8WBC6</accession>
<dbReference type="Proteomes" id="UP000187735">
    <property type="component" value="Chromosome"/>
</dbReference>
<dbReference type="InterPro" id="IPR011989">
    <property type="entry name" value="ARM-like"/>
</dbReference>
<feature type="signal peptide" evidence="2">
    <location>
        <begin position="1"/>
        <end position="32"/>
    </location>
</feature>
<dbReference type="OrthoDB" id="207300at2"/>
<gene>
    <name evidence="3" type="ORF">Fuma_00924</name>
</gene>
<keyword evidence="2" id="KW-0732">Signal</keyword>